<keyword evidence="1" id="KW-0732">Signal</keyword>
<sequence>MYSPLINISGFPDLKITFDMHFDAWSGTTTNEYLYIEYCTGSGWENALTFLADADLGAVDIPWGNNSFFLTDQRDLDTLQIRFRTAGTYSYNINEWYIDNVKVYGAPVLNTVSISGPAENPGGAINDDVVTITMVSNTDLIAAPTVIMNGEFATTTGSGTNFSASKTISPADPEGPVLFSIDFTSTDTIPGQTVRETTNNSNVIIDRIGPADYNTDADTTVGGNVIDQIWNSTNTSLNVTLTLPDDSAILSFNPLDGWSRAYDNQDGAVTSHGTNGLQLNELTLEVWTKINSADTYDGLVAYGKAVGGSESGYGFVYFNGLWRFFLVTDNMSQNTWESNPATSIQNGVWTHLAGTYDGSVIKLYKNGVLVNSSDQTGDVDYTNVSGTQFYVGKFLNDAFDNYFHGNVSEVRVWNYARSQEEIAGFRSWTVDPAEEGLVAYLPMAGNLTDLTGNNEAVMGDNGYWATEAPSALINRDFLEEDSDSTALVGAKVTLRASVDGGSYIDFGEDNIITLDDLPPNQMTANTSADYLENISGFSESAELTLGTKLTDIAGNETIGSPVTGTLLVKQNLDPATSVSIISDNDYTGYAKTDNTVTVSFTTSEEVITPTVTIQGNTATVTESAGNVYSATYVFTGTEDPGPVTFSIIYTDLFGNPDTVTAVTNGSEVIYDRSPPTILLVTTYSSNSYNTDYATIGDTVFVRLDASERLRTGMGNWTPYIFGGWDNQSGLTSSNNDSTFTAYKVIDADDPCEHILTGLGNTIGFEFTFLDYAGNEGTTSGESSVRCDITPPFPDTTGTVVPTGGTVVNRFWNSTNTGLSVTIPIADDPTLIGGLAIPFVIFNNGTGWEAPEQQLSPPLDPSTFEIPQKNIEFTIDFTDTVFEDTDDYVESFFVEFHSKIWDLAYNMTVLTTGASILKIDEIVPELVEKEIYSTNDDDERAILGDTVYVEFEGQYEGIDTVVVTIGGQPIDGYEHLNDFRSRVWRQMTGAETEGILPFSISGGDTARNMSPTYTEVDDGSSVDFSAAGPEILFASIKSNSAYGDTLARPGDVISVEIRTDMPILLDSAAVIFGQIDTTQDSPGNNQYLYSIEADTIDTVGIVQFSIDHTDLNGNEYDNINNNDITDTSYVRFDGTDPRFEDVTIISTGVDPIVADSADTINLTFRIDETVSDSSVTILNNPANSITPLGNNTFLASYTVTGSEQEGTVSFDISVTDLAGNSTSIDSTSDNSYVVYDQTPPSNFTLGQVISAGGDTVLPGYWNSTNESLLVTVPIENNDNSLINGAVQVLVSFDGSDTLEIGDAETITRIDTPKVITISDDDFEDSQHFAHGTTALFTARINDVAGYITVGTASNDQLQIDQMLPYIDSIWVESNNDDFSMATYEDIVSVKFRAQEGLRMPYVIMAEDTAEYDDENNRIWTFEKEMDSSDAQGIIGFYFTPMDSAGNTTAAPYTQTTDGSRVIYDYTVPFINYINEGSLDEDLYYVATAETLRLAIDGGDLVSGISKYEFRVGTLPNPNIPIDWTTTIDGIVDTLVDSLTLTPFQLLVQDTRYFTRAIAIDRAGNESEEFFDSTGFWVDLEKPTPGYIKDGFDEDYELDWTFDSTSLSVHWNGFKDTISQGVIGSYELSVSVIDEDTVEVLDWFTVDTLANSATITGLALERNVKYFVALRAVDMAGNKSDIAQTDGIQFDNQPARIDTVMPSLNSYLNVSSSQEIKFKFNKKLFSYKFSLDNIGVDTIPYTDVLMNGDSTVSITLDTTLLTADTLYFNFDSVTSENLMVIDETITLYSMLWGDLDSNRVLDVADVVRFNTLWPDIDLAPVEHEPPHYAPNLDGEANLRDLSIFSRMWNWYYKTYIPTMLMTSGNNVDLSATYNGGQLRIQLPENTSAGQIIFTDLNYDVINVFGSSSSAQHFVLVNEDSLIGVKAYTFATLGETLDSVFVIDMILDTETDYNQGIQVRFHDQEGKEILAGTALLRIIPVPARYALGQNYPNPFNPTTTIHFELPEDAHTRIAIYDLLGREIVLLENRPFNAGYHQVVWQGRDTYGNAVPSGMYFYRMEANGFSSTRKMVFLK</sequence>
<dbReference type="Gene3D" id="2.60.120.200">
    <property type="match status" value="1"/>
</dbReference>
<dbReference type="InterPro" id="IPR006558">
    <property type="entry name" value="LamG-like"/>
</dbReference>
<dbReference type="InterPro" id="IPR026444">
    <property type="entry name" value="Secre_tail"/>
</dbReference>
<reference evidence="4" key="1">
    <citation type="submission" date="2015-10" db="EMBL/GenBank/DDBJ databases">
        <authorList>
            <person name="Gilbert D.G."/>
        </authorList>
    </citation>
    <scope>NUCLEOTIDE SEQUENCE</scope>
</reference>
<name>A0A160VGS8_9ZZZZ</name>
<dbReference type="Pfam" id="PF13385">
    <property type="entry name" value="Laminin_G_3"/>
    <property type="match status" value="1"/>
</dbReference>
<dbReference type="SUPFAM" id="SSF49265">
    <property type="entry name" value="Fibronectin type III"/>
    <property type="match status" value="1"/>
</dbReference>
<dbReference type="Gene3D" id="2.60.40.4070">
    <property type="match status" value="1"/>
</dbReference>
<proteinExistence type="predicted"/>
<evidence type="ECO:0000256" key="1">
    <source>
        <dbReference type="ARBA" id="ARBA00022729"/>
    </source>
</evidence>
<dbReference type="SUPFAM" id="SSF49899">
    <property type="entry name" value="Concanavalin A-like lectins/glucanases"/>
    <property type="match status" value="1"/>
</dbReference>
<evidence type="ECO:0000259" key="3">
    <source>
        <dbReference type="SMART" id="SM00560"/>
    </source>
</evidence>
<dbReference type="InterPro" id="IPR036116">
    <property type="entry name" value="FN3_sf"/>
</dbReference>
<protein>
    <submittedName>
        <fullName evidence="4">T1SS secreted agglutinin RTX</fullName>
    </submittedName>
</protein>
<dbReference type="EMBL" id="FAXC01000308">
    <property type="protein sequence ID" value="CUV09813.1"/>
    <property type="molecule type" value="Genomic_DNA"/>
</dbReference>
<keyword evidence="2" id="KW-1015">Disulfide bond</keyword>
<evidence type="ECO:0000313" key="4">
    <source>
        <dbReference type="EMBL" id="CUV09813.1"/>
    </source>
</evidence>
<gene>
    <name evidence="4" type="ORF">MGWOODY_Mmi1237</name>
</gene>
<organism evidence="4">
    <name type="scientific">hydrothermal vent metagenome</name>
    <dbReference type="NCBI Taxonomy" id="652676"/>
    <lineage>
        <taxon>unclassified sequences</taxon>
        <taxon>metagenomes</taxon>
        <taxon>ecological metagenomes</taxon>
    </lineage>
</organism>
<dbReference type="SMART" id="SM00560">
    <property type="entry name" value="LamGL"/>
    <property type="match status" value="1"/>
</dbReference>
<accession>A0A160VGS8</accession>
<feature type="domain" description="LamG-like jellyroll fold" evidence="3">
    <location>
        <begin position="280"/>
        <end position="420"/>
    </location>
</feature>
<dbReference type="NCBIfam" id="TIGR04183">
    <property type="entry name" value="Por_Secre_tail"/>
    <property type="match status" value="1"/>
</dbReference>
<evidence type="ECO:0000256" key="2">
    <source>
        <dbReference type="ARBA" id="ARBA00023157"/>
    </source>
</evidence>
<dbReference type="InterPro" id="IPR013320">
    <property type="entry name" value="ConA-like_dom_sf"/>
</dbReference>